<keyword evidence="9 13" id="KW-0804">Transcription</keyword>
<feature type="region of interest" description="Disordered" evidence="15">
    <location>
        <begin position="16"/>
        <end position="105"/>
    </location>
</feature>
<protein>
    <recommendedName>
        <fullName evidence="13">Homeobox protein cut-like</fullName>
    </recommendedName>
</protein>
<keyword evidence="4" id="KW-0677">Repeat</keyword>
<evidence type="ECO:0000256" key="3">
    <source>
        <dbReference type="ARBA" id="ARBA00022553"/>
    </source>
</evidence>
<comment type="caution">
    <text evidence="18">The sequence shown here is derived from an EMBL/GenBank/DDBJ whole genome shotgun (WGS) entry which is preliminary data.</text>
</comment>
<feature type="region of interest" description="Disordered" evidence="15">
    <location>
        <begin position="1219"/>
        <end position="1238"/>
    </location>
</feature>
<dbReference type="InterPro" id="IPR003350">
    <property type="entry name" value="CUT_dom"/>
</dbReference>
<dbReference type="Pfam" id="PF02376">
    <property type="entry name" value="CUT"/>
    <property type="match status" value="3"/>
</dbReference>
<dbReference type="PROSITE" id="PS51042">
    <property type="entry name" value="CUT"/>
    <property type="match status" value="3"/>
</dbReference>
<dbReference type="PANTHER" id="PTHR14043">
    <property type="entry name" value="CCAAT DISPLACEMENT PROTEIN-RELATED"/>
    <property type="match status" value="1"/>
</dbReference>
<dbReference type="InterPro" id="IPR001356">
    <property type="entry name" value="HD"/>
</dbReference>
<accession>A0A553NZQ1</accession>
<evidence type="ECO:0000256" key="13">
    <source>
        <dbReference type="RuleBase" id="RU361129"/>
    </source>
</evidence>
<dbReference type="CDD" id="cd00086">
    <property type="entry name" value="homeodomain"/>
    <property type="match status" value="1"/>
</dbReference>
<keyword evidence="10 11" id="KW-0539">Nucleus</keyword>
<keyword evidence="3" id="KW-0597">Phosphoprotein</keyword>
<feature type="region of interest" description="Disordered" evidence="15">
    <location>
        <begin position="191"/>
        <end position="230"/>
    </location>
</feature>
<feature type="compositionally biased region" description="Gly residues" evidence="15">
    <location>
        <begin position="679"/>
        <end position="706"/>
    </location>
</feature>
<dbReference type="GO" id="GO:0000981">
    <property type="term" value="F:DNA-binding transcription factor activity, RNA polymerase II-specific"/>
    <property type="evidence" value="ECO:0007669"/>
    <property type="project" value="InterPro"/>
</dbReference>
<evidence type="ECO:0000313" key="19">
    <source>
        <dbReference type="Proteomes" id="UP000318571"/>
    </source>
</evidence>
<dbReference type="FunFam" id="1.10.260.40:FF:000010">
    <property type="entry name" value="Cut-like homeobox 1a"/>
    <property type="match status" value="1"/>
</dbReference>
<name>A0A553NZQ1_TIGCA</name>
<feature type="region of interest" description="Disordered" evidence="15">
    <location>
        <begin position="1245"/>
        <end position="1323"/>
    </location>
</feature>
<feature type="region of interest" description="Disordered" evidence="15">
    <location>
        <begin position="657"/>
        <end position="739"/>
    </location>
</feature>
<dbReference type="GO" id="GO:0000977">
    <property type="term" value="F:RNA polymerase II transcription regulatory region sequence-specific DNA binding"/>
    <property type="evidence" value="ECO:0007669"/>
    <property type="project" value="TreeGrafter"/>
</dbReference>
<dbReference type="EMBL" id="VCGU01000009">
    <property type="protein sequence ID" value="TRY70911.1"/>
    <property type="molecule type" value="Genomic_DNA"/>
</dbReference>
<feature type="compositionally biased region" description="Basic and acidic residues" evidence="15">
    <location>
        <begin position="1065"/>
        <end position="1074"/>
    </location>
</feature>
<dbReference type="SUPFAM" id="SSF46689">
    <property type="entry name" value="Homeodomain-like"/>
    <property type="match status" value="1"/>
</dbReference>
<dbReference type="InterPro" id="IPR009057">
    <property type="entry name" value="Homeodomain-like_sf"/>
</dbReference>
<dbReference type="FunFam" id="1.10.260.40:FF:000004">
    <property type="entry name" value="Cut-like homeobox 1a"/>
    <property type="match status" value="1"/>
</dbReference>
<feature type="compositionally biased region" description="Basic and acidic residues" evidence="15">
    <location>
        <begin position="18"/>
        <end position="27"/>
    </location>
</feature>
<dbReference type="PROSITE" id="PS00027">
    <property type="entry name" value="HOMEOBOX_1"/>
    <property type="match status" value="1"/>
</dbReference>
<keyword evidence="6 14" id="KW-0175">Coiled coil</keyword>
<feature type="compositionally biased region" description="Polar residues" evidence="15">
    <location>
        <begin position="312"/>
        <end position="326"/>
    </location>
</feature>
<feature type="domain" description="CUT" evidence="17">
    <location>
        <begin position="410"/>
        <end position="497"/>
    </location>
</feature>
<keyword evidence="19" id="KW-1185">Reference proteome</keyword>
<dbReference type="SUPFAM" id="SSF47413">
    <property type="entry name" value="lambda repressor-like DNA-binding domains"/>
    <property type="match status" value="3"/>
</dbReference>
<comment type="subcellular location">
    <subcellularLocation>
        <location evidence="1 11 12">Nucleus</location>
    </subcellularLocation>
</comment>
<proteinExistence type="inferred from homology"/>
<dbReference type="Pfam" id="PF00046">
    <property type="entry name" value="Homeodomain"/>
    <property type="match status" value="1"/>
</dbReference>
<evidence type="ECO:0000256" key="8">
    <source>
        <dbReference type="ARBA" id="ARBA00023155"/>
    </source>
</evidence>
<feature type="compositionally biased region" description="Gly residues" evidence="15">
    <location>
        <begin position="506"/>
        <end position="524"/>
    </location>
</feature>
<evidence type="ECO:0000259" key="16">
    <source>
        <dbReference type="PROSITE" id="PS50071"/>
    </source>
</evidence>
<evidence type="ECO:0000256" key="9">
    <source>
        <dbReference type="ARBA" id="ARBA00023163"/>
    </source>
</evidence>
<feature type="compositionally biased region" description="Basic and acidic residues" evidence="15">
    <location>
        <begin position="553"/>
        <end position="569"/>
    </location>
</feature>
<feature type="compositionally biased region" description="Polar residues" evidence="15">
    <location>
        <begin position="87"/>
        <end position="101"/>
    </location>
</feature>
<feature type="compositionally biased region" description="Basic and acidic residues" evidence="15">
    <location>
        <begin position="35"/>
        <end position="44"/>
    </location>
</feature>
<dbReference type="SMART" id="SM01109">
    <property type="entry name" value="CUT"/>
    <property type="match status" value="3"/>
</dbReference>
<dbReference type="FunFam" id="1.10.260.40:FF:000027">
    <property type="entry name" value="Homeobox protein cut-like"/>
    <property type="match status" value="1"/>
</dbReference>
<sequence>MSAVISSHSVSKFLCQSEPRDVKKDPPHPAIVRESFLRSDHRGNPDVMSSSSARSGPPRTHNNNSNNPHQQQQQHQQHHYEDPTALASHNRSNNSDLQKTNNGDHRTKMTVDLEMKSNNNIDNEDFGLATRIDVLQTTLNQVRRDTENEIARLRDELIEKNRTLERLESHLKDQRDYEELKRQYMILKSNFPVPNSEASREKSPHREDSSPISMGPDGKPGLASLPPPPKGLEMFLLQRAKALQHANPALKALVDLQAATAKPWLGDFMKVPLMGSPLNEDMLSAWRRNIEQNIHSSSSSLPPPPSPLSPAHRSNTPDRATPQDTRPASRASVSNGGGSTGGVNNIEDNNNGHQSPVRYDLKSPFKPDEPYHLFPPLPPSLMQGSPFLSSARIPKSDPIEGHLQDMLRYNMEKYAGQAIDTLASARRVRELLSIHNIGQRLFAKYVLGLSQGTVSELLSKPKCWEKLTEKGRDSYRKMHAWAYDENAVMMLKSLIPRKGEQPGAPSGLGGPGGYGGMPGQGMGGPMLRDDAFARFPRPPLDLLASTRLPLPPHMDKNKKPDMKRPDIEIPRLSTESSVKVSEAKPLDSKPSSDMMKDALQKLAFPSLTALAKESGDHRMGLGMAGGFMGKTAEEMQRAVELYQQELAKLQQRAMLGSSSLTGPNEASQSHSSGDKESSGGNGGGTSGGGGSCGGSGVGGVGGGGGGTDREERSSASSPCPTSPSRSGGGGGGVSPPKFSPSSFSPAGFLSVPSGSSAAPALIEEKLSSSASPLQGMASITNSLTSQPIHSPYRPNQRTFKAILPPVTQEQFDRYEHINTEELVRKIKELLSQYSISQRLFGENVLGLSQGSVSDLLARPKQYHMLTQKGKEPFIRMKLFLDDEHAVHKLVASQYKIVPEKLMRTGNYTGTYLPPTSVSPKLFPNSPFGLKPSSMGPGDFKFLPGAEAMLSDPFAFQRKLQEQQRLALFSGASSNVYEIAALTQELDTMLLTQRVKEVLASSNVGQKHFGEAVLGLSQGSVSELLCKPKPWHMLSIKGREPFIRMQLWLNDPLNIEKLHAFKSETESLKRKRESDSNPASPSELSDPYSGQADSPGSTTSSSKKQRVLFTLRQKESLKVAFNLDPYPSPSAMEFLAQELNLEPRCISNWFHNHRMRLKQTNPMEAEAVIPSSRDESRPFDPLHFRLMVNQRILELDVDSKDNTDGPSGLDLSKKIFDDTDDGDMYNDSPGAKKTCGDDGDTMDCETSLGDISPPTNRASRRKPIAPQWVNPVGWSGGEGKDLDEDGQPRLMTDVNAKELDESSNCSNNDPGELVLRKQPTNNDD</sequence>
<feature type="compositionally biased region" description="Low complexity" evidence="15">
    <location>
        <begin position="714"/>
        <end position="725"/>
    </location>
</feature>
<keyword evidence="8 11" id="KW-0371">Homeobox</keyword>
<keyword evidence="7 11" id="KW-0238">DNA-binding</keyword>
<evidence type="ECO:0000256" key="1">
    <source>
        <dbReference type="ARBA" id="ARBA00004123"/>
    </source>
</evidence>
<dbReference type="PANTHER" id="PTHR14043:SF2">
    <property type="entry name" value="HOMEOBOX PROTEIN CUT"/>
    <property type="match status" value="1"/>
</dbReference>
<evidence type="ECO:0000259" key="17">
    <source>
        <dbReference type="PROSITE" id="PS51042"/>
    </source>
</evidence>
<evidence type="ECO:0000256" key="7">
    <source>
        <dbReference type="ARBA" id="ARBA00023125"/>
    </source>
</evidence>
<organism evidence="18 19">
    <name type="scientific">Tigriopus californicus</name>
    <name type="common">Marine copepod</name>
    <dbReference type="NCBI Taxonomy" id="6832"/>
    <lineage>
        <taxon>Eukaryota</taxon>
        <taxon>Metazoa</taxon>
        <taxon>Ecdysozoa</taxon>
        <taxon>Arthropoda</taxon>
        <taxon>Crustacea</taxon>
        <taxon>Multicrustacea</taxon>
        <taxon>Hexanauplia</taxon>
        <taxon>Copepoda</taxon>
        <taxon>Harpacticoida</taxon>
        <taxon>Harpacticidae</taxon>
        <taxon>Tigriopus</taxon>
    </lineage>
</organism>
<reference evidence="18 19" key="1">
    <citation type="journal article" date="2018" name="Nat. Ecol. Evol.">
        <title>Genomic signatures of mitonuclear coevolution across populations of Tigriopus californicus.</title>
        <authorList>
            <person name="Barreto F.S."/>
            <person name="Watson E.T."/>
            <person name="Lima T.G."/>
            <person name="Willett C.S."/>
            <person name="Edmands S."/>
            <person name="Li W."/>
            <person name="Burton R.S."/>
        </authorList>
    </citation>
    <scope>NUCLEOTIDE SEQUENCE [LARGE SCALE GENOMIC DNA]</scope>
    <source>
        <strain evidence="18 19">San Diego</strain>
    </source>
</reference>
<gene>
    <name evidence="18" type="ORF">TCAL_07523</name>
</gene>
<evidence type="ECO:0000256" key="10">
    <source>
        <dbReference type="ARBA" id="ARBA00023242"/>
    </source>
</evidence>
<feature type="compositionally biased region" description="Polar residues" evidence="15">
    <location>
        <begin position="1090"/>
        <end position="1101"/>
    </location>
</feature>
<feature type="compositionally biased region" description="Basic and acidic residues" evidence="15">
    <location>
        <begin position="198"/>
        <end position="209"/>
    </location>
</feature>
<keyword evidence="5 13" id="KW-0805">Transcription regulation</keyword>
<feature type="domain" description="Homeobox" evidence="16">
    <location>
        <begin position="1099"/>
        <end position="1159"/>
    </location>
</feature>
<feature type="region of interest" description="Disordered" evidence="15">
    <location>
        <begin position="497"/>
        <end position="529"/>
    </location>
</feature>
<comment type="similarity">
    <text evidence="2 13">Belongs to the CUT homeobox family.</text>
</comment>
<evidence type="ECO:0000256" key="5">
    <source>
        <dbReference type="ARBA" id="ARBA00023015"/>
    </source>
</evidence>
<dbReference type="SMART" id="SM00389">
    <property type="entry name" value="HOX"/>
    <property type="match status" value="1"/>
</dbReference>
<dbReference type="STRING" id="6832.A0A553NZQ1"/>
<feature type="DNA-binding region" description="Homeobox" evidence="11">
    <location>
        <begin position="1101"/>
        <end position="1160"/>
    </location>
</feature>
<dbReference type="Gene3D" id="1.10.260.40">
    <property type="entry name" value="lambda repressor-like DNA-binding domains"/>
    <property type="match status" value="3"/>
</dbReference>
<feature type="compositionally biased region" description="Low complexity" evidence="15">
    <location>
        <begin position="61"/>
        <end position="75"/>
    </location>
</feature>
<dbReference type="Proteomes" id="UP000318571">
    <property type="component" value="Chromosome 9"/>
</dbReference>
<dbReference type="InterPro" id="IPR017970">
    <property type="entry name" value="Homeobox_CS"/>
</dbReference>
<dbReference type="InterPro" id="IPR010982">
    <property type="entry name" value="Lambda_DNA-bd_dom_sf"/>
</dbReference>
<feature type="compositionally biased region" description="Polar residues" evidence="15">
    <location>
        <begin position="657"/>
        <end position="670"/>
    </location>
</feature>
<feature type="region of interest" description="Disordered" evidence="15">
    <location>
        <begin position="294"/>
        <end position="362"/>
    </location>
</feature>
<evidence type="ECO:0000256" key="2">
    <source>
        <dbReference type="ARBA" id="ARBA00008190"/>
    </source>
</evidence>
<feature type="region of interest" description="Disordered" evidence="15">
    <location>
        <begin position="1065"/>
        <end position="1104"/>
    </location>
</feature>
<evidence type="ECO:0000256" key="15">
    <source>
        <dbReference type="SAM" id="MobiDB-lite"/>
    </source>
</evidence>
<evidence type="ECO:0000313" key="18">
    <source>
        <dbReference type="EMBL" id="TRY70911.1"/>
    </source>
</evidence>
<dbReference type="PROSITE" id="PS50071">
    <property type="entry name" value="HOMEOBOX_2"/>
    <property type="match status" value="1"/>
</dbReference>
<evidence type="ECO:0000256" key="14">
    <source>
        <dbReference type="SAM" id="Coils"/>
    </source>
</evidence>
<feature type="domain" description="CUT" evidence="17">
    <location>
        <begin position="808"/>
        <end position="895"/>
    </location>
</feature>
<feature type="coiled-coil region" evidence="14">
    <location>
        <begin position="136"/>
        <end position="174"/>
    </location>
</feature>
<dbReference type="GO" id="GO:0030154">
    <property type="term" value="P:cell differentiation"/>
    <property type="evidence" value="ECO:0007669"/>
    <property type="project" value="UniProtKB-ARBA"/>
</dbReference>
<dbReference type="GO" id="GO:0005634">
    <property type="term" value="C:nucleus"/>
    <property type="evidence" value="ECO:0007669"/>
    <property type="project" value="UniProtKB-SubCell"/>
</dbReference>
<feature type="domain" description="CUT" evidence="17">
    <location>
        <begin position="976"/>
        <end position="1063"/>
    </location>
</feature>
<evidence type="ECO:0000256" key="11">
    <source>
        <dbReference type="PROSITE-ProRule" id="PRU00108"/>
    </source>
</evidence>
<evidence type="ECO:0000256" key="12">
    <source>
        <dbReference type="RuleBase" id="RU000682"/>
    </source>
</evidence>
<dbReference type="Gene3D" id="1.10.10.60">
    <property type="entry name" value="Homeodomain-like"/>
    <property type="match status" value="1"/>
</dbReference>
<evidence type="ECO:0000256" key="6">
    <source>
        <dbReference type="ARBA" id="ARBA00023054"/>
    </source>
</evidence>
<evidence type="ECO:0000256" key="4">
    <source>
        <dbReference type="ARBA" id="ARBA00022737"/>
    </source>
</evidence>
<feature type="region of interest" description="Disordered" evidence="15">
    <location>
        <begin position="543"/>
        <end position="593"/>
    </location>
</feature>